<accession>A0A345P8Y1</accession>
<dbReference type="RefSeq" id="WP_114899848.1">
    <property type="nucleotide sequence ID" value="NZ_CP031222.1"/>
</dbReference>
<dbReference type="KEGG" id="mbah:HYN46_13395"/>
<organism evidence="2 3">
    <name type="scientific">Aquirhabdus parva</name>
    <dbReference type="NCBI Taxonomy" id="2283318"/>
    <lineage>
        <taxon>Bacteria</taxon>
        <taxon>Pseudomonadati</taxon>
        <taxon>Pseudomonadota</taxon>
        <taxon>Gammaproteobacteria</taxon>
        <taxon>Moraxellales</taxon>
        <taxon>Moraxellaceae</taxon>
        <taxon>Aquirhabdus</taxon>
    </lineage>
</organism>
<evidence type="ECO:0000313" key="3">
    <source>
        <dbReference type="Proteomes" id="UP000253940"/>
    </source>
</evidence>
<gene>
    <name evidence="2" type="ORF">HYN46_13395</name>
</gene>
<name>A0A345P8Y1_9GAMM</name>
<dbReference type="AlphaFoldDB" id="A0A345P8Y1"/>
<proteinExistence type="predicted"/>
<evidence type="ECO:0000313" key="2">
    <source>
        <dbReference type="EMBL" id="AXI03740.1"/>
    </source>
</evidence>
<protein>
    <recommendedName>
        <fullName evidence="4">Right-handed parallel beta-helix repeat-containing protein</fullName>
    </recommendedName>
</protein>
<feature type="signal peptide" evidence="1">
    <location>
        <begin position="1"/>
        <end position="19"/>
    </location>
</feature>
<sequence>MQKIIIGLTALLISSLTLAADVTNDTAIPAGGSVSSTIGSLTGRLITPKDFGAKADRIVIANGGSITSGSTSFTGTTASFVSGDIGKTIGINGAGTSNGSFFSKIVSVSSPTNITIADPAQSTVTNTPYTYATDDSTSVQNAINASSNKTLYLGNYTYCVSNLNVTGSVTIIGPTKNISNSGFVNCAANQNILTFATTSNGAILKNVFIYAGNGGVTTAGTAISALGTLTAIEDVLIAGPCIGFDVAGNNVSLNRIQVMGMPPQSSDFTCGGIRIGHTTTQGGTIDPHITNSLIQASGTGFGMRIEDCGGCWVGRNDILSAAGYNTWIIPGLNQHVDWGNFVDTVLSDTPKLNGVFIDTADSTAKIQGLQFTGTWASNAGVANSGGTNIIIRNSAGGLVNGLHFVSHRSEGNSGGGNSIDVAGSVNNFSLVDSQVCGYNSARTGVYIQDSVQNFQIRNNVIGGTCDGYASTGASGVTIVSNNGGGIITGNDLRANTEPLNLGSLVDSSYVIKDNLGVDDIIPNITSASIIAPKASSTINLTGSATVNGIRQGWQNRQLTIATPNSILFQTGGSSGLAICNNYTSTAGVPVIATYINGCWMLK</sequence>
<dbReference type="EMBL" id="CP031222">
    <property type="protein sequence ID" value="AXI03740.1"/>
    <property type="molecule type" value="Genomic_DNA"/>
</dbReference>
<evidence type="ECO:0000256" key="1">
    <source>
        <dbReference type="SAM" id="SignalP"/>
    </source>
</evidence>
<keyword evidence="1" id="KW-0732">Signal</keyword>
<feature type="chain" id="PRO_5016649565" description="Right-handed parallel beta-helix repeat-containing protein" evidence="1">
    <location>
        <begin position="20"/>
        <end position="602"/>
    </location>
</feature>
<evidence type="ECO:0008006" key="4">
    <source>
        <dbReference type="Google" id="ProtNLM"/>
    </source>
</evidence>
<reference evidence="2 3" key="1">
    <citation type="submission" date="2018-07" db="EMBL/GenBank/DDBJ databases">
        <title>Genome sequencing of Moraxellaceae gen. HYN0046.</title>
        <authorList>
            <person name="Kim M."/>
            <person name="Yi H."/>
        </authorList>
    </citation>
    <scope>NUCLEOTIDE SEQUENCE [LARGE SCALE GENOMIC DNA]</scope>
    <source>
        <strain evidence="2 3">HYN0046</strain>
    </source>
</reference>
<dbReference type="Proteomes" id="UP000253940">
    <property type="component" value="Chromosome"/>
</dbReference>
<keyword evidence="3" id="KW-1185">Reference proteome</keyword>